<accession>A0A5B2VNH6</accession>
<proteinExistence type="predicted"/>
<evidence type="ECO:0000313" key="4">
    <source>
        <dbReference type="Proteomes" id="UP000323142"/>
    </source>
</evidence>
<feature type="transmembrane region" description="Helical" evidence="2">
    <location>
        <begin position="672"/>
        <end position="695"/>
    </location>
</feature>
<feature type="region of interest" description="Disordered" evidence="1">
    <location>
        <begin position="59"/>
        <end position="93"/>
    </location>
</feature>
<feature type="transmembrane region" description="Helical" evidence="2">
    <location>
        <begin position="184"/>
        <end position="203"/>
    </location>
</feature>
<feature type="transmembrane region" description="Helical" evidence="2">
    <location>
        <begin position="467"/>
        <end position="490"/>
    </location>
</feature>
<feature type="transmembrane region" description="Helical" evidence="2">
    <location>
        <begin position="435"/>
        <end position="455"/>
    </location>
</feature>
<name>A0A5B2VNH6_9HYPH</name>
<feature type="transmembrane region" description="Helical" evidence="2">
    <location>
        <begin position="343"/>
        <end position="361"/>
    </location>
</feature>
<feature type="transmembrane region" description="Helical" evidence="2">
    <location>
        <begin position="529"/>
        <end position="549"/>
    </location>
</feature>
<evidence type="ECO:0000256" key="1">
    <source>
        <dbReference type="SAM" id="MobiDB-lite"/>
    </source>
</evidence>
<dbReference type="PANTHER" id="PTHR38434:SF1">
    <property type="entry name" value="BLL2549 PROTEIN"/>
    <property type="match status" value="1"/>
</dbReference>
<feature type="transmembrane region" description="Helical" evidence="2">
    <location>
        <begin position="311"/>
        <end position="331"/>
    </location>
</feature>
<feature type="transmembrane region" description="Helical" evidence="2">
    <location>
        <begin position="640"/>
        <end position="660"/>
    </location>
</feature>
<dbReference type="Proteomes" id="UP000323142">
    <property type="component" value="Unassembled WGS sequence"/>
</dbReference>
<reference evidence="3 4" key="1">
    <citation type="submission" date="2019-09" db="EMBL/GenBank/DDBJ databases">
        <title>Salinarimonas rosea gen. nov., sp. nov., a new member of the a-2 subgroup of the Proteobacteria.</title>
        <authorList>
            <person name="Liu J."/>
        </authorList>
    </citation>
    <scope>NUCLEOTIDE SEQUENCE [LARGE SCALE GENOMIC DNA]</scope>
    <source>
        <strain evidence="3 4">BN140002</strain>
    </source>
</reference>
<feature type="transmembrane region" description="Helical" evidence="2">
    <location>
        <begin position="838"/>
        <end position="855"/>
    </location>
</feature>
<feature type="transmembrane region" description="Helical" evidence="2">
    <location>
        <begin position="367"/>
        <end position="387"/>
    </location>
</feature>
<feature type="transmembrane region" description="Helical" evidence="2">
    <location>
        <begin position="6"/>
        <end position="27"/>
    </location>
</feature>
<feature type="transmembrane region" description="Helical" evidence="2">
    <location>
        <begin position="747"/>
        <end position="764"/>
    </location>
</feature>
<dbReference type="InterPro" id="IPR014600">
    <property type="entry name" value="UCP035905_mem"/>
</dbReference>
<feature type="transmembrane region" description="Helical" evidence="2">
    <location>
        <begin position="143"/>
        <end position="163"/>
    </location>
</feature>
<sequence length="898" mass="91051">MEIVAIVLLALALPAMAVAGFVMALGLRARTAALELRLAGAEAELTRLRGSAPAAPFVPPVVETPPATEPAPEVMAAPSEAPTPSTVPPPFPEEVAPPPMPPPAAPRPGFEERLGARWAVWVGGVALALGGVFLVRYSIEQGLLGPTARTFIGALFALALLAAGEIMRRRDGDAGIPALPSAHIPAVLTGAGVTSAFATAYAAHALYGLVGPGTAFVLLGAIAVLTMLAAALHGPALAALGLVGALASPLLVDSDAPQVWPLVIYLAFVGTAAYGVARLRLWRWLAVASAAGGALWGLALGAIGGPEIGPVMGHVLLQAALAGFFLLADPYRHATDAESRPDPLAAGALLAFAALGVLVAAEMGPGSGRAGFAAALMALFLTLAARIPAGAPAAAWAALMGVGTLALWPVAAEIAAEPVRVLPQLFGPDALPDAVDAYLGFATLAGLAVAAASLWRVARGRSLPLSTAAWFAGAATLGPLAILTIAWARVSGLAHSIPFALAAGGLALAFTLVTGALRRIDTGAEHGVRLTLGATACAAFAALALGLTIALDRGMLTVALSLSAFGAAWVAGRTDIAPLRWVVGAAGLVVLGRLAWDPTIVGADLGRTPILNWLLWGYGVPALAFLGASRILERGGRDGIVRLAESLAIVFAALLVFFQIRHAATGGDVFRAGWSHLEAGLVACASLAFGILMVRVEAVRPDPVSRIAGLVFGAVSLGVGAVALGVLENPFFTGDPVIGGVLVNSLLAAYLLPAVLAGALALAARGTRPRWYVGGAEVLSLGLVMLYAVLELRRVFQGPVVDLFRATGQGEMWSYSVALLAIGAGLLAFGLRRDVREARLASGLLIGAAVVKVFVVDLSHLEGALRAFSFMGLGLALVGIGLAYQRLLGRAAAGGAVP</sequence>
<dbReference type="PANTHER" id="PTHR38434">
    <property type="entry name" value="BLL2549 PROTEIN"/>
    <property type="match status" value="1"/>
</dbReference>
<feature type="transmembrane region" description="Helical" evidence="2">
    <location>
        <begin position="555"/>
        <end position="572"/>
    </location>
</feature>
<dbReference type="EMBL" id="VUOA01000008">
    <property type="protein sequence ID" value="KAA2241213.1"/>
    <property type="molecule type" value="Genomic_DNA"/>
</dbReference>
<keyword evidence="2" id="KW-0812">Transmembrane</keyword>
<dbReference type="Pfam" id="PF10101">
    <property type="entry name" value="DUF2339"/>
    <property type="match status" value="1"/>
</dbReference>
<feature type="compositionally biased region" description="Pro residues" evidence="1">
    <location>
        <begin position="59"/>
        <end position="69"/>
    </location>
</feature>
<comment type="caution">
    <text evidence="3">The sequence shown here is derived from an EMBL/GenBank/DDBJ whole genome shotgun (WGS) entry which is preliminary data.</text>
</comment>
<gene>
    <name evidence="3" type="ORF">F0L46_04245</name>
</gene>
<feature type="transmembrane region" description="Helical" evidence="2">
    <location>
        <begin position="118"/>
        <end position="137"/>
    </location>
</feature>
<dbReference type="PIRSF" id="PIRSF035905">
    <property type="entry name" value="UCP035905_mp"/>
    <property type="match status" value="1"/>
</dbReference>
<evidence type="ECO:0000256" key="2">
    <source>
        <dbReference type="SAM" id="Phobius"/>
    </source>
</evidence>
<evidence type="ECO:0000313" key="3">
    <source>
        <dbReference type="EMBL" id="KAA2241213.1"/>
    </source>
</evidence>
<feature type="transmembrane region" description="Helical" evidence="2">
    <location>
        <begin position="209"/>
        <end position="229"/>
    </location>
</feature>
<protein>
    <submittedName>
        <fullName evidence="3">DUF2339 domain-containing protein</fullName>
    </submittedName>
</protein>
<reference evidence="3 4" key="2">
    <citation type="submission" date="2019-09" db="EMBL/GenBank/DDBJ databases">
        <authorList>
            <person name="Jin C."/>
        </authorList>
    </citation>
    <scope>NUCLEOTIDE SEQUENCE [LARGE SCALE GENOMIC DNA]</scope>
    <source>
        <strain evidence="3 4">BN140002</strain>
    </source>
</reference>
<feature type="transmembrane region" description="Helical" evidence="2">
    <location>
        <begin position="579"/>
        <end position="596"/>
    </location>
</feature>
<feature type="transmembrane region" description="Helical" evidence="2">
    <location>
        <begin position="496"/>
        <end position="517"/>
    </location>
</feature>
<keyword evidence="2" id="KW-1133">Transmembrane helix</keyword>
<feature type="transmembrane region" description="Helical" evidence="2">
    <location>
        <begin position="284"/>
        <end position="305"/>
    </location>
</feature>
<feature type="transmembrane region" description="Helical" evidence="2">
    <location>
        <begin position="867"/>
        <end position="884"/>
    </location>
</feature>
<dbReference type="RefSeq" id="WP_149815794.1">
    <property type="nucleotide sequence ID" value="NZ_VUOA01000008.1"/>
</dbReference>
<dbReference type="AlphaFoldDB" id="A0A5B2VNH6"/>
<feature type="transmembrane region" description="Helical" evidence="2">
    <location>
        <begin position="394"/>
        <end position="415"/>
    </location>
</feature>
<feature type="transmembrane region" description="Helical" evidence="2">
    <location>
        <begin position="707"/>
        <end position="727"/>
    </location>
</feature>
<dbReference type="InterPro" id="IPR019286">
    <property type="entry name" value="DUF2339_TM"/>
</dbReference>
<feature type="transmembrane region" description="Helical" evidence="2">
    <location>
        <begin position="236"/>
        <end position="252"/>
    </location>
</feature>
<keyword evidence="2" id="KW-0472">Membrane</keyword>
<feature type="transmembrane region" description="Helical" evidence="2">
    <location>
        <begin position="608"/>
        <end position="628"/>
    </location>
</feature>
<keyword evidence="4" id="KW-1185">Reference proteome</keyword>
<feature type="transmembrane region" description="Helical" evidence="2">
    <location>
        <begin position="771"/>
        <end position="790"/>
    </location>
</feature>
<feature type="transmembrane region" description="Helical" evidence="2">
    <location>
        <begin position="812"/>
        <end position="831"/>
    </location>
</feature>
<dbReference type="OrthoDB" id="5422830at2"/>
<organism evidence="3 4">
    <name type="scientific">Salinarimonas soli</name>
    <dbReference type="NCBI Taxonomy" id="1638099"/>
    <lineage>
        <taxon>Bacteria</taxon>
        <taxon>Pseudomonadati</taxon>
        <taxon>Pseudomonadota</taxon>
        <taxon>Alphaproteobacteria</taxon>
        <taxon>Hyphomicrobiales</taxon>
        <taxon>Salinarimonadaceae</taxon>
        <taxon>Salinarimonas</taxon>
    </lineage>
</organism>
<feature type="transmembrane region" description="Helical" evidence="2">
    <location>
        <begin position="258"/>
        <end position="277"/>
    </location>
</feature>
<feature type="compositionally biased region" description="Low complexity" evidence="1">
    <location>
        <begin position="70"/>
        <end position="84"/>
    </location>
</feature>